<dbReference type="STRING" id="1107311.Q767_07785"/>
<dbReference type="RefSeq" id="WP_035630275.1">
    <property type="nucleotide sequence ID" value="NZ_AVCS01000008.1"/>
</dbReference>
<dbReference type="PANTHER" id="PTHR46534:SF1">
    <property type="entry name" value="IGGFC-BINDING PROTEIN N-TERMINAL DOMAIN-CONTAINING PROTEIN"/>
    <property type="match status" value="1"/>
</dbReference>
<protein>
    <recommendedName>
        <fullName evidence="1">IgGFc-binding protein N-terminal domain-containing protein</fullName>
    </recommendedName>
</protein>
<name>A0A0A2MXM7_9FLAO</name>
<accession>A0A0A2MXM7</accession>
<dbReference type="eggNOG" id="COG2373">
    <property type="taxonomic scope" value="Bacteria"/>
</dbReference>
<dbReference type="PATRIC" id="fig|1107311.5.peg.2752"/>
<evidence type="ECO:0000313" key="2">
    <source>
        <dbReference type="EMBL" id="KGO96148.1"/>
    </source>
</evidence>
<dbReference type="eggNOG" id="COG4932">
    <property type="taxonomic scope" value="Bacteria"/>
</dbReference>
<dbReference type="InterPro" id="IPR026341">
    <property type="entry name" value="T9SS_type_B"/>
</dbReference>
<dbReference type="AlphaFoldDB" id="A0A0A2MXM7"/>
<dbReference type="NCBIfam" id="TIGR04131">
    <property type="entry name" value="Bac_Flav_CTERM"/>
    <property type="match status" value="1"/>
</dbReference>
<sequence>MRLLLLILLITYNITSAQLSKKHWIPPIHARGGENFVADHYVYLSTPETTPFQVSITGGDGTPIPGSPFTISSGNPEIVSIGSRQPSIMFLSNNDLNIVKQEKGLILEGSKEFYATFKVRAENHAEILVAKGYQGIGTQFRLGSLPQSQDNTIRNFFASFMATENNTTVTISDYSPDVVFSMDGNTINPSTQTFTMNAGESVTVSGYTDYPGNLTGFIGALVTSNKPIAVNTGNALAGMSSPQEGQDFTFDQIVPIEEVGTEYIVVKGNGSDNVEHPLAIATEDNTQIFINGSTTAFTTINAGDYVLLPTSMYQGTNNKNMYITSSKPIYMYQILGGSSSDATSGLNFIPPLSCFFQKTVDLIPSINSIGTATYTSEIIAVTYTGSTLKINGNNISAQPQPVLGNSQWVTYRLQGYNGNIKVESTGPLAVGIFGSSGAVGFAAYYSGFGSEPKDTDVTVCSNTTTDLFTKIEGNPDPGGTWTPALASGTGVFDPAVDAPGVYNYNFTGLCEIVNVQVTVTVQQAQNPGNNAQIDVCKNSPTLDLFTLLGPTANTGGTWSPVLASGSSIFNPAVDPSGVYTYTLAENNACAAVSATVTVTVNPAPTIATISDYKTCDDNLDGDDANGFATFNLSTKTSEILNEQTSFQVSYHLNQGDANTGNNPQTTLNTNDRTIYVRVTNSSSNCFATSSFNLIVQPLPTINSTITLKQCDDDQDAITIFNLTEANSLISTDPNVQFGYFRTNANAQANTNPISNFTSYTSGGEIIWIRVTNSNGCFRIAATTLVVSATQINASMTQTLEECDVHIDQTNPANDGYAYFNFDSATTAILNSFTNSQNLTVTYYETLNDALAEENAISGTATNPYRNIAANTQTLYIRVDSNLNNDCVGLGPFLKLVANPLPKTELGDNFSLCLDPSTGIGSQNIDATPSNPGNFQYAWNPSNPDVDSNGNQSAIYNVTQAGTYSVIVTEATTGCTNSDSIIIDASSEPLSVSAVLITPLFSSGLASIQATAFGGYGTYEYSIDGSNWQSSNIFTGLTNGSYTITVRDKSECGIKVSNTVHTVTYPNFFTPNGDGYNDTWKIDNLLPSYEANIYIFDRYGKLIKEISPNGAGWDGTFNGTALPATDYWFKIEFTVNNARNEFRSHFSLKR</sequence>
<dbReference type="InterPro" id="IPR035234">
    <property type="entry name" value="IgGFc-bd_N"/>
</dbReference>
<dbReference type="Proteomes" id="UP000030149">
    <property type="component" value="Unassembled WGS sequence"/>
</dbReference>
<dbReference type="eggNOG" id="COG3291">
    <property type="taxonomic scope" value="Bacteria"/>
</dbReference>
<evidence type="ECO:0000313" key="3">
    <source>
        <dbReference type="Proteomes" id="UP000030149"/>
    </source>
</evidence>
<dbReference type="Pfam" id="PF13585">
    <property type="entry name" value="CHU_C"/>
    <property type="match status" value="1"/>
</dbReference>
<keyword evidence="3" id="KW-1185">Reference proteome</keyword>
<comment type="caution">
    <text evidence="2">The sequence shown here is derived from an EMBL/GenBank/DDBJ whole genome shotgun (WGS) entry which is preliminary data.</text>
</comment>
<evidence type="ECO:0000259" key="1">
    <source>
        <dbReference type="Pfam" id="PF17517"/>
    </source>
</evidence>
<dbReference type="PANTHER" id="PTHR46534">
    <property type="entry name" value="IGGFC_BINDING DOMAIN-CONTAINING PROTEIN"/>
    <property type="match status" value="1"/>
</dbReference>
<feature type="domain" description="IgGFc-binding protein N-terminal" evidence="1">
    <location>
        <begin position="135"/>
        <end position="434"/>
    </location>
</feature>
<reference evidence="2 3" key="2">
    <citation type="journal article" date="2015" name="Stand. Genomic Sci.">
        <title>High quality draft genomic sequence of Flavobacterium enshiense DK69(T) and comparison among Flavobacterium genomes.</title>
        <authorList>
            <person name="Zeng Z."/>
            <person name="Chen C."/>
            <person name="Du H."/>
            <person name="Wang G."/>
            <person name="Li M."/>
        </authorList>
    </citation>
    <scope>NUCLEOTIDE SEQUENCE [LARGE SCALE GENOMIC DNA]</scope>
    <source>
        <strain evidence="2 3">DK69</strain>
    </source>
</reference>
<organism evidence="2 3">
    <name type="scientific">Flavobacterium enshiense DK69</name>
    <dbReference type="NCBI Taxonomy" id="1107311"/>
    <lineage>
        <taxon>Bacteria</taxon>
        <taxon>Pseudomonadati</taxon>
        <taxon>Bacteroidota</taxon>
        <taxon>Flavobacteriia</taxon>
        <taxon>Flavobacteriales</taxon>
        <taxon>Flavobacteriaceae</taxon>
        <taxon>Flavobacterium</taxon>
    </lineage>
</organism>
<dbReference type="Pfam" id="PF17517">
    <property type="entry name" value="IgGFc_binding"/>
    <property type="match status" value="1"/>
</dbReference>
<reference evidence="3" key="1">
    <citation type="submission" date="2013-09" db="EMBL/GenBank/DDBJ databases">
        <authorList>
            <person name="Zeng Z."/>
            <person name="Chen C."/>
        </authorList>
    </citation>
    <scope>NUCLEOTIDE SEQUENCE [LARGE SCALE GENOMIC DNA]</scope>
    <source>
        <strain evidence="3">DK69</strain>
    </source>
</reference>
<gene>
    <name evidence="2" type="ORF">Q767_07785</name>
</gene>
<dbReference type="EMBL" id="JRLZ01000005">
    <property type="protein sequence ID" value="KGO96148.1"/>
    <property type="molecule type" value="Genomic_DNA"/>
</dbReference>
<proteinExistence type="predicted"/>
<dbReference type="OrthoDB" id="9765926at2"/>